<evidence type="ECO:0000256" key="5">
    <source>
        <dbReference type="ARBA" id="ARBA00023136"/>
    </source>
</evidence>
<dbReference type="InterPro" id="IPR007603">
    <property type="entry name" value="Choline_transptr-like"/>
</dbReference>
<protein>
    <recommendedName>
        <fullName evidence="7">Choline transporter-like protein</fullName>
    </recommendedName>
</protein>
<dbReference type="PANTHER" id="PTHR12385:SF14">
    <property type="entry name" value="CHOLINE TRANSPORTER-LIKE 2"/>
    <property type="match status" value="1"/>
</dbReference>
<keyword evidence="4 7" id="KW-1133">Transmembrane helix</keyword>
<keyword evidence="5 7" id="KW-0472">Membrane</keyword>
<organism evidence="8 9">
    <name type="scientific">Macrostomum lignano</name>
    <dbReference type="NCBI Taxonomy" id="282301"/>
    <lineage>
        <taxon>Eukaryota</taxon>
        <taxon>Metazoa</taxon>
        <taxon>Spiralia</taxon>
        <taxon>Lophotrochozoa</taxon>
        <taxon>Platyhelminthes</taxon>
        <taxon>Rhabditophora</taxon>
        <taxon>Macrostomorpha</taxon>
        <taxon>Macrostomida</taxon>
        <taxon>Macrostomidae</taxon>
        <taxon>Macrostomum</taxon>
    </lineage>
</organism>
<dbReference type="GO" id="GO:0005886">
    <property type="term" value="C:plasma membrane"/>
    <property type="evidence" value="ECO:0007669"/>
    <property type="project" value="UniProtKB-SubCell"/>
</dbReference>
<keyword evidence="8" id="KW-1185">Reference proteome</keyword>
<evidence type="ECO:0000256" key="2">
    <source>
        <dbReference type="ARBA" id="ARBA00007168"/>
    </source>
</evidence>
<feature type="transmembrane region" description="Helical" evidence="7">
    <location>
        <begin position="60"/>
        <end position="81"/>
    </location>
</feature>
<evidence type="ECO:0000256" key="3">
    <source>
        <dbReference type="ARBA" id="ARBA00022692"/>
    </source>
</evidence>
<dbReference type="Pfam" id="PF04515">
    <property type="entry name" value="Choline_transpo"/>
    <property type="match status" value="1"/>
</dbReference>
<sequence length="104" mass="11898">MSEMLFSGVWRSLLKFISKNAYIMVAIYGRNFCLSAKDAFFLILLRNIVRVGVVDKITEFVLFISKMVIIGLIVIVVMLLVQEDVDAVTGKGDFHFFVIFVNHY</sequence>
<dbReference type="GO" id="GO:0022857">
    <property type="term" value="F:transmembrane transporter activity"/>
    <property type="evidence" value="ECO:0007669"/>
    <property type="project" value="UniProtKB-UniRule"/>
</dbReference>
<comment type="similarity">
    <text evidence="2 7">Belongs to the CTL (choline transporter-like) family.</text>
</comment>
<dbReference type="Proteomes" id="UP000095280">
    <property type="component" value="Unplaced"/>
</dbReference>
<comment type="subcellular location">
    <subcellularLocation>
        <location evidence="7">Cell membrane</location>
        <topology evidence="7">Multi-pass membrane protein</topology>
    </subcellularLocation>
    <subcellularLocation>
        <location evidence="1">Membrane</location>
        <topology evidence="1">Multi-pass membrane protein</topology>
    </subcellularLocation>
</comment>
<proteinExistence type="inferred from homology"/>
<dbReference type="AlphaFoldDB" id="A0A1I8F751"/>
<keyword evidence="6" id="KW-0325">Glycoprotein</keyword>
<comment type="function">
    <text evidence="7">Choline transporter.</text>
</comment>
<dbReference type="PANTHER" id="PTHR12385">
    <property type="entry name" value="CHOLINE TRANSPORTER-LIKE (SLC FAMILY 44)"/>
    <property type="match status" value="1"/>
</dbReference>
<reference evidence="9" key="1">
    <citation type="submission" date="2016-11" db="UniProtKB">
        <authorList>
            <consortium name="WormBaseParasite"/>
        </authorList>
    </citation>
    <scope>IDENTIFICATION</scope>
</reference>
<evidence type="ECO:0000256" key="1">
    <source>
        <dbReference type="ARBA" id="ARBA00004141"/>
    </source>
</evidence>
<accession>A0A1I8F751</accession>
<feature type="transmembrane region" description="Helical" evidence="7">
    <location>
        <begin position="21"/>
        <end position="45"/>
    </location>
</feature>
<evidence type="ECO:0000256" key="7">
    <source>
        <dbReference type="RuleBase" id="RU368066"/>
    </source>
</evidence>
<evidence type="ECO:0000313" key="8">
    <source>
        <dbReference type="Proteomes" id="UP000095280"/>
    </source>
</evidence>
<evidence type="ECO:0000256" key="4">
    <source>
        <dbReference type="ARBA" id="ARBA00022989"/>
    </source>
</evidence>
<evidence type="ECO:0000313" key="9">
    <source>
        <dbReference type="WBParaSite" id="maker-unitig_23082-snap-gene-0.2-mRNA-1"/>
    </source>
</evidence>
<name>A0A1I8F751_9PLAT</name>
<comment type="caution">
    <text evidence="7">Lacks conserved residue(s) required for the propagation of feature annotation.</text>
</comment>
<dbReference type="WBParaSite" id="maker-unitig_23082-snap-gene-0.2-mRNA-1">
    <property type="protein sequence ID" value="maker-unitig_23082-snap-gene-0.2-mRNA-1"/>
    <property type="gene ID" value="maker-unitig_23082-snap-gene-0.2"/>
</dbReference>
<keyword evidence="3 7" id="KW-0812">Transmembrane</keyword>
<evidence type="ECO:0000256" key="6">
    <source>
        <dbReference type="ARBA" id="ARBA00023180"/>
    </source>
</evidence>